<feature type="domain" description="DUF2428" evidence="3">
    <location>
        <begin position="701"/>
        <end position="945"/>
    </location>
</feature>
<dbReference type="InterPro" id="IPR011989">
    <property type="entry name" value="ARM-like"/>
</dbReference>
<dbReference type="PANTHER" id="PTHR14387">
    <property type="entry name" value="THADA/DEATH RECEPTOR INTERACTING PROTEIN"/>
    <property type="match status" value="1"/>
</dbReference>
<protein>
    <recommendedName>
        <fullName evidence="8">DUF2428 domain-containing protein</fullName>
    </recommendedName>
</protein>
<evidence type="ECO:0000259" key="3">
    <source>
        <dbReference type="Pfam" id="PF10350"/>
    </source>
</evidence>
<evidence type="ECO:0000313" key="7">
    <source>
        <dbReference type="Proteomes" id="UP001201980"/>
    </source>
</evidence>
<feature type="domain" description="tRNA (32-2'-O)-methyltransferase regulator THADA-like TPR repeats region" evidence="4">
    <location>
        <begin position="257"/>
        <end position="564"/>
    </location>
</feature>
<evidence type="ECO:0000313" key="6">
    <source>
        <dbReference type="EMBL" id="KAJ2904611.1"/>
    </source>
</evidence>
<dbReference type="Pfam" id="PF26523">
    <property type="entry name" value="Trm732_C"/>
    <property type="match status" value="1"/>
</dbReference>
<dbReference type="Pfam" id="PF25150">
    <property type="entry name" value="TPR_Trm732"/>
    <property type="match status" value="1"/>
</dbReference>
<accession>A0AAD5S2X1</accession>
<feature type="domain" description="tRNA (32-2'-O)-methyltransferase regulator THADA-like C-terminal TPR repeats region" evidence="5">
    <location>
        <begin position="947"/>
        <end position="1096"/>
    </location>
</feature>
<evidence type="ECO:0000256" key="1">
    <source>
        <dbReference type="ARBA" id="ARBA00010409"/>
    </source>
</evidence>
<dbReference type="PANTHER" id="PTHR14387:SF0">
    <property type="entry name" value="DUF2428 DOMAIN-CONTAINING PROTEIN"/>
    <property type="match status" value="1"/>
</dbReference>
<evidence type="ECO:0008006" key="8">
    <source>
        <dbReference type="Google" id="ProtNLM"/>
    </source>
</evidence>
<evidence type="ECO:0000259" key="4">
    <source>
        <dbReference type="Pfam" id="PF25150"/>
    </source>
</evidence>
<dbReference type="Proteomes" id="UP001201980">
    <property type="component" value="Unassembled WGS sequence"/>
</dbReference>
<dbReference type="GO" id="GO:0030488">
    <property type="term" value="P:tRNA methylation"/>
    <property type="evidence" value="ECO:0007669"/>
    <property type="project" value="TreeGrafter"/>
</dbReference>
<evidence type="ECO:0000256" key="2">
    <source>
        <dbReference type="ARBA" id="ARBA00022694"/>
    </source>
</evidence>
<dbReference type="EMBL" id="JAKWBI020000049">
    <property type="protein sequence ID" value="KAJ2904611.1"/>
    <property type="molecule type" value="Genomic_DNA"/>
</dbReference>
<comment type="caution">
    <text evidence="6">The sequence shown here is derived from an EMBL/GenBank/DDBJ whole genome shotgun (WGS) entry which is preliminary data.</text>
</comment>
<dbReference type="Pfam" id="PF10350">
    <property type="entry name" value="DUF2428"/>
    <property type="match status" value="1"/>
</dbReference>
<proteinExistence type="inferred from homology"/>
<dbReference type="InterPro" id="IPR056842">
    <property type="entry name" value="THADA-like_TPR_C"/>
</dbReference>
<dbReference type="InterPro" id="IPR019442">
    <property type="entry name" value="THADA/TRM732_DUF2428"/>
</dbReference>
<dbReference type="InterPro" id="IPR051954">
    <property type="entry name" value="tRNA_methyltransferase_THADA"/>
</dbReference>
<keyword evidence="7" id="KW-1185">Reference proteome</keyword>
<comment type="similarity">
    <text evidence="1">Belongs to the THADA family.</text>
</comment>
<dbReference type="GO" id="GO:0005829">
    <property type="term" value="C:cytosol"/>
    <property type="evidence" value="ECO:0007669"/>
    <property type="project" value="TreeGrafter"/>
</dbReference>
<keyword evidence="2" id="KW-0819">tRNA processing</keyword>
<dbReference type="Gene3D" id="1.25.10.10">
    <property type="entry name" value="Leucine-rich Repeat Variant"/>
    <property type="match status" value="1"/>
</dbReference>
<evidence type="ECO:0000259" key="5">
    <source>
        <dbReference type="Pfam" id="PF25151"/>
    </source>
</evidence>
<reference evidence="6" key="1">
    <citation type="submission" date="2022-07" db="EMBL/GenBank/DDBJ databases">
        <title>Draft genome sequence of Zalerion maritima ATCC 34329, a (micro)plastics degrading marine fungus.</title>
        <authorList>
            <person name="Paco A."/>
            <person name="Goncalves M.F.M."/>
            <person name="Rocha-Santos T.A.P."/>
            <person name="Alves A."/>
        </authorList>
    </citation>
    <scope>NUCLEOTIDE SEQUENCE</scope>
    <source>
        <strain evidence="6">ATCC 34329</strain>
    </source>
</reference>
<gene>
    <name evidence="6" type="ORF">MKZ38_007590</name>
</gene>
<sequence length="1591" mass="174598">MSPQSTAAPDEQLVADVDSILEKSNADLINSVQAKDEPERQGCADWGHFAVYRAAQHVVSELLRRAALPKHASGNACLRLCWFVEKCTKTPRLSRWAFSPSCYSSLLSFYVECNEHDPHRSMKLVLDLLFRMLSKNPEPPVALDTKKATLRSLFDIISGKSIHPAAKSALKVLDHLVCKNAVSLPDVAAAYSDTSPRLTLSDPLALWRSFALALFRWMEVHHVCPVAGKMVVTTIMGLHRNHHLALAASHPEGFAISTWLAWLQECISANPDLLESVKTYIFTPMFRADRDLSLRFLETLSRREPETTLNARQLDVPALLQLAALEAGKKMALVEEPARNAGAALFSASKGVIILPETVVRGVLKHPSPRVRSLALSLLVSSVATTRPYSQVSFDLLRDHLPGFHADPNAKLRHELLSHSKDMVRRIKGAMNMLCKTIDRLQKAWQKLATKVCGSDSHSSSSLAESKDREVEESLASLREHDRFFHWYLDFLMKELVPTASYQRHFSALKAVHFVLKSEQGDTQRTDLGTEGGTKLPAALASIGASWYRLLCDLLMDPFDDVREAATATLGLLPLEVVAQILRRQNLARSTDGASARDEGRNLRTKADKMASLTGRADHADGVAKATELSCIWYVDGGSRFNLVRDMLDSLDCRLDIAHADLGAAVLDAPVHGIFSSLCGLWRLASRSRYDTMEREALDRIQERMVYLSRRAWEIVKHVLCDDSPEGHFPHDLEQVDGLDTKDLLSYSFRAVHESSNLLRTLVSNLKPGQPSSAISPSRHVFEDIGNLAFSQLAELRHRGAFTTVSHTFTTCCQNFMHLPPAESSNPGNADSKTLLDIWYQGALDCIFEQVSTTRRSAGIPALLVGILSAQAQRPSFDNVLSKLQQVGSEEARAAEMDGSNLPQVHALNCIKEVFKSSLLRQRAEPYLARCLQLAAHSLRSEVWAIRNCGLLLLRSLIDCVFGTSDSKAEMESGWDGKTNRVSVSRYDTLPSVLRDLLLPIRSEEERRAAPSSAKKVFPALDIIRRAGPPKSIRGELFGLISEYLASPIWHVREIAARTLCSFFMHDGWPAGICALGRDSRSSTNRAHGILLTAKFLLERLPEYLLEKNIDALPHMLSTLEMGTAEENKRCPEVRAALLEVLNTASSHQISRGLGVSSLVETRTVGGKEGLVSPALLRSRIYLSQLYLAASNTDATKLGAIVEAAIREDDDAALLVIEWTSRIWGGVETEETAMGLFDVYSKAVMTSLNPDVRSTALEALADVMDSLTLFRRHGTSGSSPSSQLEVLWTCISASWTTPALATASIRASGPILGAIATRCAANSPSWEVTQKAIPAWGAMMQTFGAEDKAFDTRLAAAKSLGSFFSCIQTCHSGAMLLPQLALYDAMNDDDVEVREVAALAAAPLVGGIFAPIEAATALLRDLLEKCGPLAEFKAQVANRIVGSMRLSSFQEANDWAPAANQLAQAMPADLSLFVIEEQNLYVDEVRETQRWTAVLDQLTFDAQDPALEALQIWTSAGLDEIIRLARTEEDGPLGWTSKPSVFAICTCIILAAASLAKLPTGARLKAKLAAFRQVAEEKDVHGLLVSMASGK</sequence>
<dbReference type="Pfam" id="PF25151">
    <property type="entry name" value="TPR_Trm732_C"/>
    <property type="match status" value="1"/>
</dbReference>
<dbReference type="SUPFAM" id="SSF48371">
    <property type="entry name" value="ARM repeat"/>
    <property type="match status" value="1"/>
</dbReference>
<organism evidence="6 7">
    <name type="scientific">Zalerion maritima</name>
    <dbReference type="NCBI Taxonomy" id="339359"/>
    <lineage>
        <taxon>Eukaryota</taxon>
        <taxon>Fungi</taxon>
        <taxon>Dikarya</taxon>
        <taxon>Ascomycota</taxon>
        <taxon>Pezizomycotina</taxon>
        <taxon>Sordariomycetes</taxon>
        <taxon>Lulworthiomycetidae</taxon>
        <taxon>Lulworthiales</taxon>
        <taxon>Lulworthiaceae</taxon>
        <taxon>Zalerion</taxon>
    </lineage>
</organism>
<dbReference type="InterPro" id="IPR016024">
    <property type="entry name" value="ARM-type_fold"/>
</dbReference>
<dbReference type="InterPro" id="IPR056843">
    <property type="entry name" value="THADA-like_TPR"/>
</dbReference>
<name>A0AAD5S2X1_9PEZI</name>